<evidence type="ECO:0000313" key="1">
    <source>
        <dbReference type="EMBL" id="CAG8678441.1"/>
    </source>
</evidence>
<dbReference type="EMBL" id="CAJVQC010016663">
    <property type="protein sequence ID" value="CAG8678441.1"/>
    <property type="molecule type" value="Genomic_DNA"/>
</dbReference>
<protein>
    <submittedName>
        <fullName evidence="1">7506_t:CDS:1</fullName>
    </submittedName>
</protein>
<proteinExistence type="predicted"/>
<sequence>MYFVKCEQGPNKNCRSVIHAIDNNKYDKFPKKKCVFGWRMSDTSKENEFLASSL</sequence>
<comment type="caution">
    <text evidence="1">The sequence shown here is derived from an EMBL/GenBank/DDBJ whole genome shotgun (WGS) entry which is preliminary data.</text>
</comment>
<reference evidence="1" key="1">
    <citation type="submission" date="2021-06" db="EMBL/GenBank/DDBJ databases">
        <authorList>
            <person name="Kallberg Y."/>
            <person name="Tangrot J."/>
            <person name="Rosling A."/>
        </authorList>
    </citation>
    <scope>NUCLEOTIDE SEQUENCE</scope>
    <source>
        <strain evidence="1">MA461A</strain>
    </source>
</reference>
<name>A0ACA9NWD0_9GLOM</name>
<organism evidence="1 2">
    <name type="scientific">Racocetra persica</name>
    <dbReference type="NCBI Taxonomy" id="160502"/>
    <lineage>
        <taxon>Eukaryota</taxon>
        <taxon>Fungi</taxon>
        <taxon>Fungi incertae sedis</taxon>
        <taxon>Mucoromycota</taxon>
        <taxon>Glomeromycotina</taxon>
        <taxon>Glomeromycetes</taxon>
        <taxon>Diversisporales</taxon>
        <taxon>Gigasporaceae</taxon>
        <taxon>Racocetra</taxon>
    </lineage>
</organism>
<keyword evidence="2" id="KW-1185">Reference proteome</keyword>
<dbReference type="Proteomes" id="UP000789920">
    <property type="component" value="Unassembled WGS sequence"/>
</dbReference>
<gene>
    <name evidence="1" type="ORF">RPERSI_LOCUS8996</name>
</gene>
<accession>A0ACA9NWD0</accession>
<evidence type="ECO:0000313" key="2">
    <source>
        <dbReference type="Proteomes" id="UP000789920"/>
    </source>
</evidence>